<keyword evidence="2" id="KW-1185">Reference proteome</keyword>
<gene>
    <name evidence="1" type="ORF">O6H91_18G063700</name>
</gene>
<reference evidence="2" key="1">
    <citation type="journal article" date="2024" name="Proc. Natl. Acad. Sci. U.S.A.">
        <title>Extraordinary preservation of gene collinearity over three hundred million years revealed in homosporous lycophytes.</title>
        <authorList>
            <person name="Li C."/>
            <person name="Wickell D."/>
            <person name="Kuo L.Y."/>
            <person name="Chen X."/>
            <person name="Nie B."/>
            <person name="Liao X."/>
            <person name="Peng D."/>
            <person name="Ji J."/>
            <person name="Jenkins J."/>
            <person name="Williams M."/>
            <person name="Shu S."/>
            <person name="Plott C."/>
            <person name="Barry K."/>
            <person name="Rajasekar S."/>
            <person name="Grimwood J."/>
            <person name="Han X."/>
            <person name="Sun S."/>
            <person name="Hou Z."/>
            <person name="He W."/>
            <person name="Dai G."/>
            <person name="Sun C."/>
            <person name="Schmutz J."/>
            <person name="Leebens-Mack J.H."/>
            <person name="Li F.W."/>
            <person name="Wang L."/>
        </authorList>
    </citation>
    <scope>NUCLEOTIDE SEQUENCE [LARGE SCALE GENOMIC DNA]</scope>
    <source>
        <strain evidence="2">cv. PW_Plant_1</strain>
    </source>
</reference>
<accession>A0ACC2B218</accession>
<name>A0ACC2B218_DIPCM</name>
<proteinExistence type="predicted"/>
<organism evidence="1 2">
    <name type="scientific">Diphasiastrum complanatum</name>
    <name type="common">Issler's clubmoss</name>
    <name type="synonym">Lycopodium complanatum</name>
    <dbReference type="NCBI Taxonomy" id="34168"/>
    <lineage>
        <taxon>Eukaryota</taxon>
        <taxon>Viridiplantae</taxon>
        <taxon>Streptophyta</taxon>
        <taxon>Embryophyta</taxon>
        <taxon>Tracheophyta</taxon>
        <taxon>Lycopodiopsida</taxon>
        <taxon>Lycopodiales</taxon>
        <taxon>Lycopodiaceae</taxon>
        <taxon>Lycopodioideae</taxon>
        <taxon>Diphasiastrum</taxon>
    </lineage>
</organism>
<dbReference type="Proteomes" id="UP001162992">
    <property type="component" value="Chromosome 18"/>
</dbReference>
<protein>
    <submittedName>
        <fullName evidence="1">Uncharacterized protein</fullName>
    </submittedName>
</protein>
<comment type="caution">
    <text evidence="1">The sequence shown here is derived from an EMBL/GenBank/DDBJ whole genome shotgun (WGS) entry which is preliminary data.</text>
</comment>
<sequence>MVWCSYCGKDQVTERDDINGFICCTGCGRVLDDNIYSSDPTFTKGAGGQSQVVGNFVRDGSFSSFGRIGIGSGHLLGYQSDSHERTLNKGRDEIRDVAEWLSVSGREDAVNAAHRLYVIAVERNFTRGRRTQQVAAACLYIVCRQESKPYMLIDFSDCLQTNVYVLGAVFLQLCRLLRLEQHPMMQKPVDPSLFIHRFTDRLLRRKSEAFEKKHHAVANTALRLVASMKRDWMQTGRRPSGICGAALFISAHIHGFECTKNDVVSVVHICEGTLKKRLDEFGSTESGRLTPEEFETKAKELELQMQTLVFPSTNNGVKGITEILCEHKDIGASHFAHGLCRVCYDDFIKVSGGIEGGSAPPAFQRAEKKRLIAIGQPIKNQELLLDEDLEEELQLQKIGDDGKEVKPKPVKGKRSHRGRGVKLKGHDPTSGAATGTPVSGEPFPHSMNMGGKEHEQHHVPGDDDVLELYATAKDHKPPFTRSKIDSQDDGGLSAAHPSEVETAETREAKPANSVWQHPEEDRQEDEEFTEADSKDERLSDIDDDEMTGYLNNEEEIRLKTIIWTEMNKEYIQEQEAKEAANLAAQEASLAAVTSNLSSTSEIAAAAAALVLKKMHKRKRGHEGSKKEPAESAAEATRQMLESKKLSSKVNYSVLAKLFDGTEKTVKTDLDESKEVQKDDEKSERHVQWKDLKSTTFDHANMRKNIIESKHKVDSTEEEDKADIDTDVEVDELMDIDNDGFDGETEHFNSFQNPYDQDDEYEEY</sequence>
<evidence type="ECO:0000313" key="2">
    <source>
        <dbReference type="Proteomes" id="UP001162992"/>
    </source>
</evidence>
<evidence type="ECO:0000313" key="1">
    <source>
        <dbReference type="EMBL" id="KAJ7523816.1"/>
    </source>
</evidence>
<dbReference type="EMBL" id="CM055109">
    <property type="protein sequence ID" value="KAJ7523816.1"/>
    <property type="molecule type" value="Genomic_DNA"/>
</dbReference>